<dbReference type="Gene3D" id="3.90.1010.20">
    <property type="match status" value="1"/>
</dbReference>
<accession>A0ABS0NBN2</accession>
<dbReference type="InterPro" id="IPR036188">
    <property type="entry name" value="FAD/NAD-bd_sf"/>
</dbReference>
<evidence type="ECO:0000256" key="1">
    <source>
        <dbReference type="ARBA" id="ARBA00001917"/>
    </source>
</evidence>
<dbReference type="Gene3D" id="3.20.20.70">
    <property type="entry name" value="Aldolase class I"/>
    <property type="match status" value="1"/>
</dbReference>
<proteinExistence type="predicted"/>
<dbReference type="InterPro" id="IPR013785">
    <property type="entry name" value="Aldolase_TIM"/>
</dbReference>
<gene>
    <name evidence="6" type="ORF">H9Q10_08535</name>
</gene>
<dbReference type="Proteomes" id="UP000768471">
    <property type="component" value="Unassembled WGS sequence"/>
</dbReference>
<dbReference type="InterPro" id="IPR001155">
    <property type="entry name" value="OxRdtase_FMN_N"/>
</dbReference>
<name>A0ABS0NBN2_9NEIS</name>
<evidence type="ECO:0000256" key="3">
    <source>
        <dbReference type="ARBA" id="ARBA00022630"/>
    </source>
</evidence>
<comment type="caution">
    <text evidence="6">The sequence shown here is derived from an EMBL/GenBank/DDBJ whole genome shotgun (WGS) entry which is preliminary data.</text>
</comment>
<keyword evidence="4" id="KW-0560">Oxidoreductase</keyword>
<comment type="cofactor">
    <cofactor evidence="2">
        <name>FAD</name>
        <dbReference type="ChEBI" id="CHEBI:57692"/>
    </cofactor>
</comment>
<dbReference type="Pfam" id="PF04205">
    <property type="entry name" value="FMN_bind"/>
    <property type="match status" value="1"/>
</dbReference>
<protein>
    <submittedName>
        <fullName evidence="6">FAD-dependent oxidoreductase</fullName>
    </submittedName>
</protein>
<dbReference type="SUPFAM" id="SSF51395">
    <property type="entry name" value="FMN-linked oxidoreductases"/>
    <property type="match status" value="1"/>
</dbReference>
<dbReference type="InterPro" id="IPR003953">
    <property type="entry name" value="FAD-dep_OxRdtase_2_FAD-bd"/>
</dbReference>
<sequence length="1014" mass="111309">MSKLQTPLKLRSGLELKNRIVMAPMTTEAATASGRVTQKMLDYYQSRAGEPAAIIVECAYVERLGMAYPNGVGLESDSQIADLAKIAKVIQEKGSKAILQVYHGGRMVLPGLIGGQQPVAPSPVAAERLGYIEPRELSTAEIDSLIAKFGEITRRAAQAGFDGVEIHGANTYLLQQFFSPHSNCRSDQWGGSREKRAAFPLAVVDVVQAAAQKYAAGKPFAVGYRFSPEELEKPGITFDDTVFLLEKLAEKGLDYLHFSTNYVMQSSIIDIADKEPLIAKLLARRSAKLAQIPLIGVGNVKQIADAEQGLANGFDLIAVGKSMIVNEHWLSRGLAGEELPTFMRKEDCVPRRVPESIWPIITDCMARQERAFINRNTPRKDFAEGVYRESFADFHGMVNVDITLDKVSIKKLDFLTGTSGAPGVTVDVFAEMADRIVSSNGTDVDIVSGATETCQSLLEAVNRVVAKATGAELPKKPSKNASLPWVGEDPEIHPDDVVAEIETDVIVVGCGVAGTVATRSAAEEGADVVVIEKAAGPQCRSGEYAVIKGKVQARWGRDVYDPDQITDRFVRECAYRNKRPIVAKWAHNCADVFDWFIAAKPDMHICETSSSDVPDESKDLFLEPLYYPLPPHYDWTKEPFPTIPTSVHFMPDQTGIIMANMGKALDTGKVTAYWGHFVEKLIQDGKRVSGVFARDAKTGKYIKVTARKGVILATGEYGSNKEIVDYYVPEIGENGVKSVWLNRDVEGNLTNTGDGLKMGARIGAAIQQNHAPMTHHMGGPFGMGGALGIAPFLFLNRDGKRFMNEDVPGQQVENQLEMQPERRCYQIFDNRWREQVEYMPAGHGVVCAYDPGSEYEGKNHPRYSLSYRSEAEFEAELAGGNMFKADTLEELLAKLDINQAEAAKSIARYNELAAQKRDADFNKTSSRLFPIAEGPFYAVPFGLTVMLACCGGLESDEDCHTYDEDRNIIPGLYVAGNIQGNRYAVEYPICMKGVSHSMCMYYGYVAGKNAVHGK</sequence>
<dbReference type="SMART" id="SM00900">
    <property type="entry name" value="FMN_bind"/>
    <property type="match status" value="1"/>
</dbReference>
<keyword evidence="7" id="KW-1185">Reference proteome</keyword>
<comment type="cofactor">
    <cofactor evidence="1">
        <name>FMN</name>
        <dbReference type="ChEBI" id="CHEBI:58210"/>
    </cofactor>
</comment>
<organism evidence="6 7">
    <name type="scientific">Eikenella glucosivorans</name>
    <dbReference type="NCBI Taxonomy" id="2766967"/>
    <lineage>
        <taxon>Bacteria</taxon>
        <taxon>Pseudomonadati</taxon>
        <taxon>Pseudomonadota</taxon>
        <taxon>Betaproteobacteria</taxon>
        <taxon>Neisseriales</taxon>
        <taxon>Neisseriaceae</taxon>
        <taxon>Eikenella</taxon>
    </lineage>
</organism>
<evidence type="ECO:0000256" key="4">
    <source>
        <dbReference type="ARBA" id="ARBA00023002"/>
    </source>
</evidence>
<dbReference type="Pfam" id="PF00890">
    <property type="entry name" value="FAD_binding_2"/>
    <property type="match status" value="1"/>
</dbReference>
<evidence type="ECO:0000256" key="2">
    <source>
        <dbReference type="ARBA" id="ARBA00001974"/>
    </source>
</evidence>
<dbReference type="PANTHER" id="PTHR43656">
    <property type="entry name" value="BINDING OXIDOREDUCTASE, PUTATIVE (AFU_ORTHOLOGUE AFUA_2G08260)-RELATED"/>
    <property type="match status" value="1"/>
</dbReference>
<evidence type="ECO:0000259" key="5">
    <source>
        <dbReference type="SMART" id="SM00900"/>
    </source>
</evidence>
<dbReference type="PANTHER" id="PTHR43656:SF2">
    <property type="entry name" value="BINDING OXIDOREDUCTASE, PUTATIVE (AFU_ORTHOLOGUE AFUA_2G08260)-RELATED"/>
    <property type="match status" value="1"/>
</dbReference>
<dbReference type="EMBL" id="JACSGR010000006">
    <property type="protein sequence ID" value="MBH5329713.1"/>
    <property type="molecule type" value="Genomic_DNA"/>
</dbReference>
<feature type="domain" description="FMN-binding" evidence="5">
    <location>
        <begin position="393"/>
        <end position="468"/>
    </location>
</feature>
<dbReference type="Pfam" id="PF00724">
    <property type="entry name" value="Oxidored_FMN"/>
    <property type="match status" value="1"/>
</dbReference>
<dbReference type="Gene3D" id="3.90.700.10">
    <property type="entry name" value="Succinate dehydrogenase/fumarate reductase flavoprotein, catalytic domain"/>
    <property type="match status" value="1"/>
</dbReference>
<keyword evidence="3" id="KW-0285">Flavoprotein</keyword>
<dbReference type="SUPFAM" id="SSF51905">
    <property type="entry name" value="FAD/NAD(P)-binding domain"/>
    <property type="match status" value="1"/>
</dbReference>
<dbReference type="SUPFAM" id="SSF56425">
    <property type="entry name" value="Succinate dehydrogenase/fumarate reductase flavoprotein, catalytic domain"/>
    <property type="match status" value="1"/>
</dbReference>
<dbReference type="InterPro" id="IPR051799">
    <property type="entry name" value="NADH_flavin_oxidoreductase"/>
</dbReference>
<dbReference type="InterPro" id="IPR007329">
    <property type="entry name" value="FMN-bd"/>
</dbReference>
<evidence type="ECO:0000313" key="7">
    <source>
        <dbReference type="Proteomes" id="UP000768471"/>
    </source>
</evidence>
<dbReference type="InterPro" id="IPR027477">
    <property type="entry name" value="Succ_DH/fumarate_Rdtase_cat_sf"/>
</dbReference>
<dbReference type="RefSeq" id="WP_197903544.1">
    <property type="nucleotide sequence ID" value="NZ_JACSGR010000006.1"/>
</dbReference>
<dbReference type="Gene3D" id="3.50.50.60">
    <property type="entry name" value="FAD/NAD(P)-binding domain"/>
    <property type="match status" value="1"/>
</dbReference>
<evidence type="ECO:0000313" key="6">
    <source>
        <dbReference type="EMBL" id="MBH5329713.1"/>
    </source>
</evidence>
<reference evidence="6 7" key="1">
    <citation type="submission" date="2020-09" db="EMBL/GenBank/DDBJ databases">
        <title>Eikenella S3660 sp. nov., isolated from a throat swab.</title>
        <authorList>
            <person name="Buhl M."/>
        </authorList>
    </citation>
    <scope>NUCLEOTIDE SEQUENCE [LARGE SCALE GENOMIC DNA]</scope>
    <source>
        <strain evidence="6 7">S3360</strain>
    </source>
</reference>